<dbReference type="RefSeq" id="WP_286355106.1">
    <property type="nucleotide sequence ID" value="NZ_AP027079.1"/>
</dbReference>
<reference evidence="5" key="1">
    <citation type="journal article" date="2023" name="Int. J. Syst. Evol. Microbiol.">
        <title>Mesoterricola silvestris gen. nov., sp. nov., Mesoterricola sediminis sp. nov., Geothrix oryzae sp. nov., Geothrix edaphica sp. nov., Geothrix rubra sp. nov., and Geothrix limicola sp. nov., six novel members of Acidobacteriota isolated from soils.</title>
        <authorList>
            <person name="Itoh H."/>
            <person name="Sugisawa Y."/>
            <person name="Mise K."/>
            <person name="Xu Z."/>
            <person name="Kuniyasu M."/>
            <person name="Ushijima N."/>
            <person name="Kawano K."/>
            <person name="Kobayashi E."/>
            <person name="Shiratori Y."/>
            <person name="Masuda Y."/>
            <person name="Senoo K."/>
        </authorList>
    </citation>
    <scope>NUCLEOTIDE SEQUENCE [LARGE SCALE GENOMIC DNA]</scope>
    <source>
        <strain evidence="5">Red222</strain>
    </source>
</reference>
<organism evidence="4 5">
    <name type="scientific">Geothrix oryzae</name>
    <dbReference type="NCBI Taxonomy" id="2927975"/>
    <lineage>
        <taxon>Bacteria</taxon>
        <taxon>Pseudomonadati</taxon>
        <taxon>Acidobacteriota</taxon>
        <taxon>Holophagae</taxon>
        <taxon>Holophagales</taxon>
        <taxon>Holophagaceae</taxon>
        <taxon>Geothrix</taxon>
    </lineage>
</organism>
<evidence type="ECO:0000313" key="5">
    <source>
        <dbReference type="Proteomes" id="UP001242010"/>
    </source>
</evidence>
<evidence type="ECO:0000256" key="2">
    <source>
        <dbReference type="SAM" id="SignalP"/>
    </source>
</evidence>
<proteinExistence type="predicted"/>
<sequence>MTLKWTSILLLVAGLLLQSCGGGGGGGSTSGGTGATPGDTTKPVVVSTNPSNFGTGIPVNAVITATFSEAVDSSTPASAFTLAQGSAPVAGTVAFTGGTATFTPAARLGNSLTYTATLSTSLRDLAGNTLASPFTWSFITSDCNAITLAKQFNLGAVVGGVGFKALATDGTSIYLWTQADFTATVGTIFKIDPISGQILSTTNVPLVPMSPNSTPNGIQFVADITWHNGALWATGTYIGPGGTFPQAVFRINLATGLAENPIPVSAGLTGEVTILQGLASDGTNLYVAMDREQQTTVPPHLIVKFNPATSPKIPLSPALVTTTGQATRLDYGGGALWVFNNPNFQKNDPGTGAILASYCKTDGGANILYLNGSIWSIKDTVLMAYTLP</sequence>
<name>A0ABM8DNP9_9BACT</name>
<dbReference type="Proteomes" id="UP001242010">
    <property type="component" value="Chromosome"/>
</dbReference>
<dbReference type="EMBL" id="AP027079">
    <property type="protein sequence ID" value="BDU68469.1"/>
    <property type="molecule type" value="Genomic_DNA"/>
</dbReference>
<accession>A0ABM8DNP9</accession>
<protein>
    <recommendedName>
        <fullName evidence="3">SbsA Ig-like domain-containing protein</fullName>
    </recommendedName>
</protein>
<dbReference type="Pfam" id="PF13205">
    <property type="entry name" value="Big_5"/>
    <property type="match status" value="1"/>
</dbReference>
<feature type="signal peptide" evidence="2">
    <location>
        <begin position="1"/>
        <end position="24"/>
    </location>
</feature>
<dbReference type="PROSITE" id="PS51257">
    <property type="entry name" value="PROKAR_LIPOPROTEIN"/>
    <property type="match status" value="1"/>
</dbReference>
<dbReference type="InterPro" id="IPR032812">
    <property type="entry name" value="SbsA_Ig"/>
</dbReference>
<feature type="domain" description="SbsA Ig-like" evidence="3">
    <location>
        <begin position="39"/>
        <end position="140"/>
    </location>
</feature>
<dbReference type="SUPFAM" id="SSF63825">
    <property type="entry name" value="YWTD domain"/>
    <property type="match status" value="1"/>
</dbReference>
<gene>
    <name evidence="4" type="ORF">GETHOR_05700</name>
</gene>
<dbReference type="Gene3D" id="2.60.40.1220">
    <property type="match status" value="1"/>
</dbReference>
<keyword evidence="1 2" id="KW-0732">Signal</keyword>
<evidence type="ECO:0000259" key="3">
    <source>
        <dbReference type="Pfam" id="PF13205"/>
    </source>
</evidence>
<evidence type="ECO:0000256" key="1">
    <source>
        <dbReference type="ARBA" id="ARBA00022729"/>
    </source>
</evidence>
<feature type="chain" id="PRO_5045155393" description="SbsA Ig-like domain-containing protein" evidence="2">
    <location>
        <begin position="25"/>
        <end position="388"/>
    </location>
</feature>
<evidence type="ECO:0000313" key="4">
    <source>
        <dbReference type="EMBL" id="BDU68469.1"/>
    </source>
</evidence>
<dbReference type="InterPro" id="IPR014755">
    <property type="entry name" value="Cu-Rt/internalin_Ig-like"/>
</dbReference>
<keyword evidence="5" id="KW-1185">Reference proteome</keyword>